<dbReference type="Proteomes" id="UP001165960">
    <property type="component" value="Unassembled WGS sequence"/>
</dbReference>
<comment type="caution">
    <text evidence="1">The sequence shown here is derived from an EMBL/GenBank/DDBJ whole genome shotgun (WGS) entry which is preliminary data.</text>
</comment>
<sequence length="398" mass="43892">MSQGHEYFSSEKEDSTVHLLVDDSNKTDAIPPKKKCPYARPGKFVLFLAASAYALYCLGGAYQSFGPSNTEVNQFLSSTVDSKERCEAKIAYKLNQTFEYNPEEYKSLNVAVFGHAKFSTVSFERHDSAKVVIEPEIFISSIKVADKVSVGSHTKEGAYGFNVKGPRWFSSHKDCISANIVVKIPNDLEDVERLWVRLPYGHVSTDFGKKLIFQKLHIELGSGDIHVKDKAANQIELTTGVGKIKLENSVSGTVSLYTRRGDITASDIRSNHVIGGTADGNVDLTVKEARLVYAKNFNGVSSIKVESLAPEVDCRDGYHFAAGTVNGHTYLSLPAFYKGRFSATTFNGKSEISIKDDNDLHFTKNYTGFKRGYKGDDPKSPSYAESAAFNGDTKFVFV</sequence>
<protein>
    <submittedName>
        <fullName evidence="1">Uncharacterized protein</fullName>
    </submittedName>
</protein>
<organism evidence="1 2">
    <name type="scientific">Entomophthora muscae</name>
    <dbReference type="NCBI Taxonomy" id="34485"/>
    <lineage>
        <taxon>Eukaryota</taxon>
        <taxon>Fungi</taxon>
        <taxon>Fungi incertae sedis</taxon>
        <taxon>Zoopagomycota</taxon>
        <taxon>Entomophthoromycotina</taxon>
        <taxon>Entomophthoromycetes</taxon>
        <taxon>Entomophthorales</taxon>
        <taxon>Entomophthoraceae</taxon>
        <taxon>Entomophthora</taxon>
    </lineage>
</organism>
<keyword evidence="2" id="KW-1185">Reference proteome</keyword>
<gene>
    <name evidence="1" type="ORF">DSO57_1014495</name>
</gene>
<evidence type="ECO:0000313" key="2">
    <source>
        <dbReference type="Proteomes" id="UP001165960"/>
    </source>
</evidence>
<dbReference type="EMBL" id="QTSX02005026">
    <property type="protein sequence ID" value="KAJ9062071.1"/>
    <property type="molecule type" value="Genomic_DNA"/>
</dbReference>
<proteinExistence type="predicted"/>
<reference evidence="1" key="1">
    <citation type="submission" date="2022-04" db="EMBL/GenBank/DDBJ databases">
        <title>Genome of the entomopathogenic fungus Entomophthora muscae.</title>
        <authorList>
            <person name="Elya C."/>
            <person name="Lovett B.R."/>
            <person name="Lee E."/>
            <person name="Macias A.M."/>
            <person name="Hajek A.E."/>
            <person name="De Bivort B.L."/>
            <person name="Kasson M.T."/>
            <person name="De Fine Licht H.H."/>
            <person name="Stajich J.E."/>
        </authorList>
    </citation>
    <scope>NUCLEOTIDE SEQUENCE</scope>
    <source>
        <strain evidence="1">Berkeley</strain>
    </source>
</reference>
<accession>A0ACC2SI72</accession>
<evidence type="ECO:0000313" key="1">
    <source>
        <dbReference type="EMBL" id="KAJ9062071.1"/>
    </source>
</evidence>
<name>A0ACC2SI72_9FUNG</name>